<keyword evidence="3" id="KW-1185">Reference proteome</keyword>
<dbReference type="AlphaFoldDB" id="A0A2T1BZ30"/>
<accession>A0A2T1BZ30</accession>
<organism evidence="2 3">
    <name type="scientific">Merismopedia glauca CCAP 1448/3</name>
    <dbReference type="NCBI Taxonomy" id="1296344"/>
    <lineage>
        <taxon>Bacteria</taxon>
        <taxon>Bacillati</taxon>
        <taxon>Cyanobacteriota</taxon>
        <taxon>Cyanophyceae</taxon>
        <taxon>Synechococcales</taxon>
        <taxon>Merismopediaceae</taxon>
        <taxon>Merismopedia</taxon>
    </lineage>
</organism>
<feature type="transmembrane region" description="Helical" evidence="1">
    <location>
        <begin position="26"/>
        <end position="59"/>
    </location>
</feature>
<name>A0A2T1BZ30_9CYAN</name>
<reference evidence="2 3" key="1">
    <citation type="submission" date="2018-02" db="EMBL/GenBank/DDBJ databases">
        <authorList>
            <person name="Cohen D.B."/>
            <person name="Kent A.D."/>
        </authorList>
    </citation>
    <scope>NUCLEOTIDE SEQUENCE [LARGE SCALE GENOMIC DNA]</scope>
    <source>
        <strain evidence="2 3">CCAP 1448/3</strain>
    </source>
</reference>
<dbReference type="RefSeq" id="WP_146131638.1">
    <property type="nucleotide sequence ID" value="NZ_CAWNTC010000150.1"/>
</dbReference>
<reference evidence="2 3" key="2">
    <citation type="submission" date="2018-03" db="EMBL/GenBank/DDBJ databases">
        <title>The ancient ancestry and fast evolution of plastids.</title>
        <authorList>
            <person name="Moore K.R."/>
            <person name="Magnabosco C."/>
            <person name="Momper L."/>
            <person name="Gold D.A."/>
            <person name="Bosak T."/>
            <person name="Fournier G.P."/>
        </authorList>
    </citation>
    <scope>NUCLEOTIDE SEQUENCE [LARGE SCALE GENOMIC DNA]</scope>
    <source>
        <strain evidence="2 3">CCAP 1448/3</strain>
    </source>
</reference>
<dbReference type="EMBL" id="PVWJ01000118">
    <property type="protein sequence ID" value="PSB01269.1"/>
    <property type="molecule type" value="Genomic_DNA"/>
</dbReference>
<proteinExistence type="predicted"/>
<keyword evidence="1" id="KW-0472">Membrane</keyword>
<dbReference type="OrthoDB" id="583579at2"/>
<evidence type="ECO:0000313" key="2">
    <source>
        <dbReference type="EMBL" id="PSB01269.1"/>
    </source>
</evidence>
<sequence>MHLSFFMPLIAAAISAYIYRKSADEMAYLSAAVLGVSLIVALVVAPLFLKVAGVCLLWMSKRKLDLSF</sequence>
<dbReference type="Proteomes" id="UP000238762">
    <property type="component" value="Unassembled WGS sequence"/>
</dbReference>
<evidence type="ECO:0000313" key="3">
    <source>
        <dbReference type="Proteomes" id="UP000238762"/>
    </source>
</evidence>
<comment type="caution">
    <text evidence="2">The sequence shown here is derived from an EMBL/GenBank/DDBJ whole genome shotgun (WGS) entry which is preliminary data.</text>
</comment>
<keyword evidence="1" id="KW-1133">Transmembrane helix</keyword>
<keyword evidence="1" id="KW-0812">Transmembrane</keyword>
<protein>
    <submittedName>
        <fullName evidence="2">Uncharacterized protein</fullName>
    </submittedName>
</protein>
<gene>
    <name evidence="2" type="ORF">C7B64_19180</name>
</gene>
<evidence type="ECO:0000256" key="1">
    <source>
        <dbReference type="SAM" id="Phobius"/>
    </source>
</evidence>